<evidence type="ECO:0000313" key="5">
    <source>
        <dbReference type="Proteomes" id="UP000257123"/>
    </source>
</evidence>
<evidence type="ECO:0000256" key="1">
    <source>
        <dbReference type="SAM" id="Phobius"/>
    </source>
</evidence>
<feature type="transmembrane region" description="Helical" evidence="1">
    <location>
        <begin position="44"/>
        <end position="67"/>
    </location>
</feature>
<evidence type="ECO:0000313" key="2">
    <source>
        <dbReference type="EMBL" id="RFA95726.1"/>
    </source>
</evidence>
<evidence type="ECO:0000313" key="4">
    <source>
        <dbReference type="Proteomes" id="UP000256877"/>
    </source>
</evidence>
<dbReference type="AlphaFoldDB" id="A0A371QYH5"/>
<name>A0A371QYH5_9CREN</name>
<sequence>MWSLKDTLATAGIVLGILITWLFLTNFGKPPFEPASYISQIIFSAYSLVIISAGVVASIFIGAMIYFTYKFRERGHGEG</sequence>
<comment type="caution">
    <text evidence="2">The sequence shown here is derived from an EMBL/GenBank/DDBJ whole genome shotgun (WGS) entry which is preliminary data.</text>
</comment>
<organism evidence="2 5">
    <name type="scientific">Pyrobaculum aerophilum</name>
    <dbReference type="NCBI Taxonomy" id="13773"/>
    <lineage>
        <taxon>Archaea</taxon>
        <taxon>Thermoproteota</taxon>
        <taxon>Thermoprotei</taxon>
        <taxon>Thermoproteales</taxon>
        <taxon>Thermoproteaceae</taxon>
        <taxon>Pyrobaculum</taxon>
    </lineage>
</organism>
<reference evidence="4 5" key="1">
    <citation type="submission" date="2017-07" db="EMBL/GenBank/DDBJ databases">
        <title>Draft genome sequence of aerobic hyperthermophilic archaea, Pyrobaculum aerophilum YKB31 and YKB32.</title>
        <authorList>
            <person name="Mochizuki T."/>
            <person name="Berliner A.J."/>
            <person name="Yoshida-Takashima Y."/>
            <person name="Takaki Y."/>
            <person name="Nunoura T."/>
            <person name="Takai K."/>
        </authorList>
    </citation>
    <scope>NUCLEOTIDE SEQUENCE [LARGE SCALE GENOMIC DNA]</scope>
    <source>
        <strain evidence="2 5">YKB31</strain>
        <strain evidence="3 4">YKB32</strain>
    </source>
</reference>
<protein>
    <submittedName>
        <fullName evidence="2">Respiratory chain protein</fullName>
    </submittedName>
</protein>
<feature type="transmembrane region" description="Helical" evidence="1">
    <location>
        <begin position="7"/>
        <end position="24"/>
    </location>
</feature>
<dbReference type="EMBL" id="NMUF01000011">
    <property type="protein sequence ID" value="RFA99053.1"/>
    <property type="molecule type" value="Genomic_DNA"/>
</dbReference>
<keyword evidence="1" id="KW-0472">Membrane</keyword>
<proteinExistence type="predicted"/>
<dbReference type="Proteomes" id="UP000257123">
    <property type="component" value="Unassembled WGS sequence"/>
</dbReference>
<dbReference type="EMBL" id="NMUE01000019">
    <property type="protein sequence ID" value="RFA95726.1"/>
    <property type="molecule type" value="Genomic_DNA"/>
</dbReference>
<keyword evidence="1" id="KW-0812">Transmembrane</keyword>
<evidence type="ECO:0000313" key="3">
    <source>
        <dbReference type="EMBL" id="RFA99053.1"/>
    </source>
</evidence>
<dbReference type="RefSeq" id="WP_116421192.1">
    <property type="nucleotide sequence ID" value="NZ_NMUE01000019.1"/>
</dbReference>
<keyword evidence="1" id="KW-1133">Transmembrane helix</keyword>
<accession>A0A371QYH5</accession>
<dbReference type="Proteomes" id="UP000256877">
    <property type="component" value="Unassembled WGS sequence"/>
</dbReference>
<gene>
    <name evidence="2" type="ORF">CGL51_06925</name>
    <name evidence="3" type="ORF">CGL52_05485</name>
</gene>